<name>A0A8J2T507_ZYGB2</name>
<feature type="transmembrane region" description="Helical" evidence="1">
    <location>
        <begin position="55"/>
        <end position="75"/>
    </location>
</feature>
<evidence type="ECO:0000256" key="1">
    <source>
        <dbReference type="SAM" id="Phobius"/>
    </source>
</evidence>
<proteinExistence type="predicted"/>
<evidence type="ECO:0000313" key="2">
    <source>
        <dbReference type="EMBL" id="CDF88258.1"/>
    </source>
</evidence>
<keyword evidence="3" id="KW-1185">Reference proteome</keyword>
<dbReference type="EMBL" id="HG316455">
    <property type="protein sequence ID" value="CDF88258.1"/>
    <property type="molecule type" value="Genomic_DNA"/>
</dbReference>
<gene>
    <name evidence="2" type="ORF">BN860_05842g</name>
</gene>
<dbReference type="OrthoDB" id="4065448at2759"/>
<keyword evidence="1" id="KW-0812">Transmembrane</keyword>
<keyword evidence="1" id="KW-1133">Transmembrane helix</keyword>
<evidence type="ECO:0000313" key="3">
    <source>
        <dbReference type="Proteomes" id="UP000019375"/>
    </source>
</evidence>
<keyword evidence="1" id="KW-0472">Membrane</keyword>
<dbReference type="Proteomes" id="UP000019375">
    <property type="component" value="Unassembled WGS sequence"/>
</dbReference>
<dbReference type="AlphaFoldDB" id="A0A8J2T507"/>
<organism evidence="2 3">
    <name type="scientific">Zygosaccharomyces bailii (strain CLIB 213 / ATCC 58445 / CBS 680 / BCRC 21525 / NBRC 1098 / NCYC 1416 / NRRL Y-2227)</name>
    <dbReference type="NCBI Taxonomy" id="1333698"/>
    <lineage>
        <taxon>Eukaryota</taxon>
        <taxon>Fungi</taxon>
        <taxon>Dikarya</taxon>
        <taxon>Ascomycota</taxon>
        <taxon>Saccharomycotina</taxon>
        <taxon>Saccharomycetes</taxon>
        <taxon>Saccharomycetales</taxon>
        <taxon>Saccharomycetaceae</taxon>
        <taxon>Zygosaccharomyces</taxon>
    </lineage>
</organism>
<accession>A0A8J2T507</accession>
<protein>
    <submittedName>
        <fullName evidence="2">BN860_05842g1_1</fullName>
    </submittedName>
</protein>
<sequence length="77" mass="8987">MNPSSSLYYVETDAQRSRRLHYRPNSIAQFIRKTFWAYYIHLPFYGLTNGDALCLHTFCLTLMSLGLFGVVKYCLLV</sequence>
<reference evidence="3" key="1">
    <citation type="journal article" date="2013" name="Genome Announc.">
        <title>Genome sequence of the food spoilage yeast Zygosaccharomyces bailii CLIB 213(T).</title>
        <authorList>
            <person name="Galeote V."/>
            <person name="Bigey F."/>
            <person name="Devillers H."/>
            <person name="Neuveglise C."/>
            <person name="Dequin S."/>
        </authorList>
    </citation>
    <scope>NUCLEOTIDE SEQUENCE [LARGE SCALE GENOMIC DNA]</scope>
    <source>
        <strain evidence="3">CLIB 213 / ATCC 58445 / CBS 680 / CCRC 21525 / NBRC 1098 / NCYC 1416 / NRRL Y-2227</strain>
    </source>
</reference>